<proteinExistence type="predicted"/>
<dbReference type="AlphaFoldDB" id="A0AAV4NQU9"/>
<evidence type="ECO:0000313" key="1">
    <source>
        <dbReference type="EMBL" id="GIX85949.1"/>
    </source>
</evidence>
<keyword evidence="2" id="KW-1185">Reference proteome</keyword>
<dbReference type="Proteomes" id="UP001054945">
    <property type="component" value="Unassembled WGS sequence"/>
</dbReference>
<organism evidence="1 2">
    <name type="scientific">Caerostris extrusa</name>
    <name type="common">Bark spider</name>
    <name type="synonym">Caerostris bankana</name>
    <dbReference type="NCBI Taxonomy" id="172846"/>
    <lineage>
        <taxon>Eukaryota</taxon>
        <taxon>Metazoa</taxon>
        <taxon>Ecdysozoa</taxon>
        <taxon>Arthropoda</taxon>
        <taxon>Chelicerata</taxon>
        <taxon>Arachnida</taxon>
        <taxon>Araneae</taxon>
        <taxon>Araneomorphae</taxon>
        <taxon>Entelegynae</taxon>
        <taxon>Araneoidea</taxon>
        <taxon>Araneidae</taxon>
        <taxon>Caerostris</taxon>
    </lineage>
</organism>
<name>A0AAV4NQU9_CAEEX</name>
<protein>
    <submittedName>
        <fullName evidence="1">Uncharacterized protein</fullName>
    </submittedName>
</protein>
<gene>
    <name evidence="1" type="ORF">CEXT_271971</name>
</gene>
<comment type="caution">
    <text evidence="1">The sequence shown here is derived from an EMBL/GenBank/DDBJ whole genome shotgun (WGS) entry which is preliminary data.</text>
</comment>
<dbReference type="EMBL" id="BPLR01021106">
    <property type="protein sequence ID" value="GIX85949.1"/>
    <property type="molecule type" value="Genomic_DNA"/>
</dbReference>
<sequence>MFSEWWDQTPPIRLVGLLPSFREFGKPIRNLILSYSSTDIPSLQTVSFSSEHINPSRSLFGSKHRTWSKQTRFPNTSKQS</sequence>
<reference evidence="1 2" key="1">
    <citation type="submission" date="2021-06" db="EMBL/GenBank/DDBJ databases">
        <title>Caerostris extrusa draft genome.</title>
        <authorList>
            <person name="Kono N."/>
            <person name="Arakawa K."/>
        </authorList>
    </citation>
    <scope>NUCLEOTIDE SEQUENCE [LARGE SCALE GENOMIC DNA]</scope>
</reference>
<accession>A0AAV4NQU9</accession>
<evidence type="ECO:0000313" key="2">
    <source>
        <dbReference type="Proteomes" id="UP001054945"/>
    </source>
</evidence>